<dbReference type="EMBL" id="JTJJ01000054">
    <property type="protein sequence ID" value="KHJ67251.1"/>
    <property type="molecule type" value="Genomic_DNA"/>
</dbReference>
<dbReference type="AlphaFoldDB" id="A0A0B1R6E9"/>
<dbReference type="SUPFAM" id="SSF47413">
    <property type="entry name" value="lambda repressor-like DNA-binding domains"/>
    <property type="match status" value="1"/>
</dbReference>
<proteinExistence type="inferred from homology"/>
<sequence>MTQHNWKSPSIKHIAQEADVSPATVDRVLNGREGVREVTRKKVESAMARLGILAGEESRNAGVQRVAILCESGTSFLGHLERQARAVMAERPQLRISIDTLPSAQFNAERFSQLIERRAAEVSGIILVCRDDVKINRAVKAAIADGVQVICLTSDLPNSRRTAYVGIDQIASGATAGWFMGRMLPPQQPGNILLICSSTYRTQEEREIGFRRVLREAFPWLTIRDRVNINDEAETAWHSVKKWLDEGKPMAGIYNTAGGNEGVAKALEAYGVQDQVVFIGHELSESSRVLLERGVMDMVLGHDMRREIEQCLAIFDQPISERSVNDIKTPLLIYHRYSYFA</sequence>
<dbReference type="GO" id="GO:0055085">
    <property type="term" value="P:transmembrane transport"/>
    <property type="evidence" value="ECO:0007669"/>
    <property type="project" value="UniProtKB-ARBA"/>
</dbReference>
<evidence type="ECO:0000256" key="2">
    <source>
        <dbReference type="ARBA" id="ARBA00007639"/>
    </source>
</evidence>
<evidence type="ECO:0000313" key="4">
    <source>
        <dbReference type="EMBL" id="KHJ67251.1"/>
    </source>
</evidence>
<gene>
    <name evidence="4" type="ORF">QU24_15075</name>
</gene>
<organism evidence="4 5">
    <name type="scientific">Pantoea rodasii</name>
    <dbReference type="NCBI Taxonomy" id="1076549"/>
    <lineage>
        <taxon>Bacteria</taxon>
        <taxon>Pseudomonadati</taxon>
        <taxon>Pseudomonadota</taxon>
        <taxon>Gammaproteobacteria</taxon>
        <taxon>Enterobacterales</taxon>
        <taxon>Erwiniaceae</taxon>
        <taxon>Pantoea</taxon>
    </lineage>
</organism>
<dbReference type="InterPro" id="IPR025997">
    <property type="entry name" value="SBP_2_dom"/>
</dbReference>
<dbReference type="GO" id="GO:0003677">
    <property type="term" value="F:DNA binding"/>
    <property type="evidence" value="ECO:0007669"/>
    <property type="project" value="InterPro"/>
</dbReference>
<dbReference type="SUPFAM" id="SSF53822">
    <property type="entry name" value="Periplasmic binding protein-like I"/>
    <property type="match status" value="1"/>
</dbReference>
<accession>A0A0B1R6E9</accession>
<dbReference type="Gene3D" id="1.10.260.40">
    <property type="entry name" value="lambda repressor-like DNA-binding domains"/>
    <property type="match status" value="1"/>
</dbReference>
<protein>
    <submittedName>
        <fullName evidence="4">Transcriptional regulator</fullName>
    </submittedName>
</protein>
<reference evidence="4 5" key="1">
    <citation type="submission" date="2014-11" db="EMBL/GenBank/DDBJ databases">
        <title>Genome sequencing of Pantoea rodasii ND03.</title>
        <authorList>
            <person name="Muhamad Yunos N.Y."/>
            <person name="Chan K.-G."/>
        </authorList>
    </citation>
    <scope>NUCLEOTIDE SEQUENCE [LARGE SCALE GENOMIC DNA]</scope>
    <source>
        <strain evidence="4 5">ND03</strain>
    </source>
</reference>
<dbReference type="PROSITE" id="PS50932">
    <property type="entry name" value="HTH_LACI_2"/>
    <property type="match status" value="1"/>
</dbReference>
<evidence type="ECO:0000259" key="3">
    <source>
        <dbReference type="PROSITE" id="PS50932"/>
    </source>
</evidence>
<dbReference type="InterPro" id="IPR010982">
    <property type="entry name" value="Lambda_DNA-bd_dom_sf"/>
</dbReference>
<dbReference type="Pfam" id="PF00356">
    <property type="entry name" value="LacI"/>
    <property type="match status" value="1"/>
</dbReference>
<dbReference type="InterPro" id="IPR050555">
    <property type="entry name" value="Bact_Solute-Bind_Prot2"/>
</dbReference>
<dbReference type="PANTHER" id="PTHR30036:SF7">
    <property type="entry name" value="ABC TRANSPORTER PERIPLASMIC-BINDING PROTEIN YPHF"/>
    <property type="match status" value="1"/>
</dbReference>
<dbReference type="PANTHER" id="PTHR30036">
    <property type="entry name" value="D-XYLOSE-BINDING PERIPLASMIC PROTEIN"/>
    <property type="match status" value="1"/>
</dbReference>
<dbReference type="SMART" id="SM00354">
    <property type="entry name" value="HTH_LACI"/>
    <property type="match status" value="1"/>
</dbReference>
<evidence type="ECO:0000256" key="1">
    <source>
        <dbReference type="ARBA" id="ARBA00004418"/>
    </source>
</evidence>
<dbReference type="RefSeq" id="WP_039332569.1">
    <property type="nucleotide sequence ID" value="NZ_JTJJ01000054.1"/>
</dbReference>
<dbReference type="Gene3D" id="3.40.50.2300">
    <property type="match status" value="2"/>
</dbReference>
<dbReference type="InterPro" id="IPR028082">
    <property type="entry name" value="Peripla_BP_I"/>
</dbReference>
<dbReference type="GO" id="GO:0006355">
    <property type="term" value="P:regulation of DNA-templated transcription"/>
    <property type="evidence" value="ECO:0007669"/>
    <property type="project" value="InterPro"/>
</dbReference>
<dbReference type="CDD" id="cd06307">
    <property type="entry name" value="PBP1_sugar_binding"/>
    <property type="match status" value="1"/>
</dbReference>
<dbReference type="GO" id="GO:0030246">
    <property type="term" value="F:carbohydrate binding"/>
    <property type="evidence" value="ECO:0007669"/>
    <property type="project" value="TreeGrafter"/>
</dbReference>
<comment type="subcellular location">
    <subcellularLocation>
        <location evidence="1">Periplasm</location>
    </subcellularLocation>
</comment>
<evidence type="ECO:0000313" key="5">
    <source>
        <dbReference type="Proteomes" id="UP000030853"/>
    </source>
</evidence>
<dbReference type="InterPro" id="IPR000843">
    <property type="entry name" value="HTH_LacI"/>
</dbReference>
<name>A0A0B1R6E9_9GAMM</name>
<comment type="caution">
    <text evidence="4">The sequence shown here is derived from an EMBL/GenBank/DDBJ whole genome shotgun (WGS) entry which is preliminary data.</text>
</comment>
<dbReference type="CDD" id="cd01392">
    <property type="entry name" value="HTH_LacI"/>
    <property type="match status" value="1"/>
</dbReference>
<dbReference type="Pfam" id="PF13407">
    <property type="entry name" value="Peripla_BP_4"/>
    <property type="match status" value="1"/>
</dbReference>
<dbReference type="GO" id="GO:0030288">
    <property type="term" value="C:outer membrane-bounded periplasmic space"/>
    <property type="evidence" value="ECO:0007669"/>
    <property type="project" value="TreeGrafter"/>
</dbReference>
<comment type="similarity">
    <text evidence="2">Belongs to the bacterial solute-binding protein 2 family.</text>
</comment>
<feature type="domain" description="HTH lacI-type" evidence="3">
    <location>
        <begin position="9"/>
        <end position="51"/>
    </location>
</feature>
<dbReference type="Proteomes" id="UP000030853">
    <property type="component" value="Unassembled WGS sequence"/>
</dbReference>